<dbReference type="STRING" id="1943.AQJ64_12365"/>
<proteinExistence type="predicted"/>
<feature type="domain" description="SnoaL-like" evidence="1">
    <location>
        <begin position="12"/>
        <end position="136"/>
    </location>
</feature>
<sequence>MAAQAPTAPADVYAEVQHFYARQMRLLDSGEAESWAGTFTQDGSFAPPSLPEPVRGRPALTEGARQAAAGLAAAGETHRHWVGMLTVTPADDGALTAESQVSIIAVPRGGPARLHLMCTCRDVLVREAGELLVRERVVTRDDRP</sequence>
<dbReference type="AlphaFoldDB" id="A0A101T3D9"/>
<reference evidence="2 3" key="1">
    <citation type="submission" date="2015-10" db="EMBL/GenBank/DDBJ databases">
        <title>Draft genome sequence of Streptomyces griseoruber DSM 40281, type strain for the species Streptomyces griseoruber.</title>
        <authorList>
            <person name="Ruckert C."/>
            <person name="Winkler A."/>
            <person name="Kalinowski J."/>
            <person name="Kampfer P."/>
            <person name="Glaeser S."/>
        </authorList>
    </citation>
    <scope>NUCLEOTIDE SEQUENCE [LARGE SCALE GENOMIC DNA]</scope>
    <source>
        <strain evidence="2 3">DSM 40281</strain>
    </source>
</reference>
<protein>
    <submittedName>
        <fullName evidence="2">Hydroxylacyl-CoA dehydrogenase</fullName>
    </submittedName>
</protein>
<evidence type="ECO:0000313" key="2">
    <source>
        <dbReference type="EMBL" id="KUN85022.1"/>
    </source>
</evidence>
<name>A0A101T3D9_9ACTN</name>
<comment type="caution">
    <text evidence="2">The sequence shown here is derived from an EMBL/GenBank/DDBJ whole genome shotgun (WGS) entry which is preliminary data.</text>
</comment>
<dbReference type="InterPro" id="IPR032710">
    <property type="entry name" value="NTF2-like_dom_sf"/>
</dbReference>
<organism evidence="2 3">
    <name type="scientific">Streptomyces griseoruber</name>
    <dbReference type="NCBI Taxonomy" id="1943"/>
    <lineage>
        <taxon>Bacteria</taxon>
        <taxon>Bacillati</taxon>
        <taxon>Actinomycetota</taxon>
        <taxon>Actinomycetes</taxon>
        <taxon>Kitasatosporales</taxon>
        <taxon>Streptomycetaceae</taxon>
        <taxon>Streptomyces</taxon>
    </lineage>
</organism>
<evidence type="ECO:0000313" key="3">
    <source>
        <dbReference type="Proteomes" id="UP000052982"/>
    </source>
</evidence>
<dbReference type="SUPFAM" id="SSF54427">
    <property type="entry name" value="NTF2-like"/>
    <property type="match status" value="1"/>
</dbReference>
<accession>A0A101T3D9</accession>
<gene>
    <name evidence="2" type="ORF">AQJ64_12365</name>
</gene>
<dbReference type="InterPro" id="IPR037401">
    <property type="entry name" value="SnoaL-like"/>
</dbReference>
<dbReference type="EMBL" id="LMWW01000015">
    <property type="protein sequence ID" value="KUN85022.1"/>
    <property type="molecule type" value="Genomic_DNA"/>
</dbReference>
<dbReference type="OrthoDB" id="9130903at2"/>
<dbReference type="CDD" id="cd00531">
    <property type="entry name" value="NTF2_like"/>
    <property type="match status" value="1"/>
</dbReference>
<dbReference type="RefSeq" id="WP_055637380.1">
    <property type="nucleotide sequence ID" value="NZ_JBIRRP010000003.1"/>
</dbReference>
<dbReference type="Gene3D" id="3.10.450.50">
    <property type="match status" value="1"/>
</dbReference>
<evidence type="ECO:0000259" key="1">
    <source>
        <dbReference type="Pfam" id="PF13577"/>
    </source>
</evidence>
<dbReference type="Proteomes" id="UP000052982">
    <property type="component" value="Unassembled WGS sequence"/>
</dbReference>
<keyword evidence="3" id="KW-1185">Reference proteome</keyword>
<dbReference type="Pfam" id="PF13577">
    <property type="entry name" value="SnoaL_4"/>
    <property type="match status" value="1"/>
</dbReference>